<dbReference type="Pfam" id="PF13193">
    <property type="entry name" value="AMP-binding_C"/>
    <property type="match status" value="3"/>
</dbReference>
<dbReference type="EMBL" id="JAPDNS010000001">
    <property type="protein sequence ID" value="MCW3483967.1"/>
    <property type="molecule type" value="Genomic_DNA"/>
</dbReference>
<proteinExistence type="predicted"/>
<dbReference type="Gene3D" id="1.10.1200.10">
    <property type="entry name" value="ACP-like"/>
    <property type="match status" value="3"/>
</dbReference>
<accession>A0ABT3IJ21</accession>
<evidence type="ECO:0000256" key="1">
    <source>
        <dbReference type="ARBA" id="ARBA00001957"/>
    </source>
</evidence>
<dbReference type="InterPro" id="IPR001242">
    <property type="entry name" value="Condensation_dom"/>
</dbReference>
<evidence type="ECO:0000256" key="2">
    <source>
        <dbReference type="ARBA" id="ARBA00022450"/>
    </source>
</evidence>
<dbReference type="SUPFAM" id="SSF56801">
    <property type="entry name" value="Acetyl-CoA synthetase-like"/>
    <property type="match status" value="3"/>
</dbReference>
<dbReference type="InterPro" id="IPR045851">
    <property type="entry name" value="AMP-bd_C_sf"/>
</dbReference>
<feature type="domain" description="Carrier" evidence="4">
    <location>
        <begin position="2463"/>
        <end position="2538"/>
    </location>
</feature>
<dbReference type="InterPro" id="IPR023213">
    <property type="entry name" value="CAT-like_dom_sf"/>
</dbReference>
<dbReference type="InterPro" id="IPR042099">
    <property type="entry name" value="ANL_N_sf"/>
</dbReference>
<sequence>MSIANLLKRLKENNIGVALAGTDLEINFEGELLPDPLLQEIRSNKKELIDFLSTSSAMIEADGIPVAPVLDGYVLSSPQRRSWIASQFDESNTTYNMPGVYIFDGPLKKDALEVAFQTVIERHESLRTIFKEDENDVLKQFVQPASSVAFKIDYRDFRAVEKSEEKIRALVTEEILKPFDLVTGPIIRANLYQVEESKYVFMYVTHHIIADGWSMGVLFKELLAVYNAYIQGAPNPLQPLRIHYKDYAHWQQAHIRTEIFKTHREYWLKQFEGELPLLELPADKPRPLVKSYRAGSVTRFLDARQTKAIKALCRSNGGTLFMGLLSIMKTLLYRYTNQTDLIVGFPIASRDYVELEEQVGFYVNTLALRSTFNGSDTFKQLFKNIKQVTLNAFEHQQYPFDELVDELQVHRDTGRNLMIDAMVILQKTEIYADAQELNFGDVAVELYEGGENPFTPFDVLFNFNDLGDEIKMRIEYNTDIFFESTAVRMAGHYLQILEVLLTGVDIPLNQIPLLNEAEQQEVLQSFNNLQVNTPQPPAPAPVAAKKQLDFGLFYFGNEEEGTDKYTLLFEGAKYADAHGYTAVWTPERHFNRFGGPYPNPAVLGAALAAITKNIAIRAGSVVIPLHSPLRVAEEWSIVDNISGGRVGIACASGWNVSDFVLSPGNHKHRHQHMYDGLDAIKKLWRGEAVSFKDGNGDLSPTQIYPKPVQKELSLWISSAGRIETFIAAGKMGAGILTNMLNGTLEDVAVKINAYRQAYKENGHEPGKDRVVLMLHAYLGEDLEATYAKAKAPFISYLSGSLDLAKNFAASAAPDLATEQFTPDDLQDMLEYSYHRYVTTASLVGTKASCHEILHKVSEIGVDEIACLIDFGIDIPAAMKSLDLLTELRDEFNAGAAPAAPAPAQVAAPVIPAPAVVPVADTFDRTLTVIDLFEQQVTKTPDHIAVISGKRKLTYLQLHERSNQLAHYLRQTYQVQPNDLIGIQLERNEWMIVAILGVLKSGAAYVPIDPEYPQERISYMIADSGCKVLIDDAELATFRGEADQYPWDNPASHSGPDNLAYVIYTSGSTGKPKGVTVPHGNLHHFIDHVIGHLTQHEPVVVPFIASYAFDISLLQLFTPLLSGGTSVVVDKEQLQDMHRFAEILKTVDFIDAVPGVFNLLINHIQDNNLTGSYGHIKRIFVGGDAVPDSLLYNLSQVFPAASIGISYGPTEGTIFCTHLSHPAGTITPATRGAVLGRAISRAEIYILNEALVLAPLSVTGEICIGGPGVASGYLNQPELTADRFVDNPFRPGEKMYRTGDLGKWIVDGQVEFMGRKDAQIKIRGYRIELGEIESSLERHEEIEAAVVIAKANRDGEKELIAYVVGEESLDTAALRDYLGERLPVYMLPAYFIRLDALPLTPNGKVDRKGLPDPDSIGITSDVEYVAPRTEIETTLVRIWQDILRKEKVGVKDDFFHLGGHSLKATRLASQIYKELGVKLAIKDLFAKNTPEQQAELVRLGQLGQHSSYFDMPAAGAQESYPLSSSQRRLWILSQFEDGNVAYNMPGVYVFGGKLDIPAFERAFISMMERHEILRTVFQLDDAGEIRQIIKHPEATGFHIRQLDLRQTPDQINALTELVKASHLKAFDLAAGPLIRADLFRIEDNKWVFNYVIHHILTDGWSMGILMHELLRYYNAHLRNETLELPPLRIQYKDYAAWQQEQIKGEWLHTHEAYWLKQFAGELPVFELPGSHPRPPVKTYRGGRLTRFIDPKIGEAIAALNQENSSTLFMALQAIVGILLHRYTQQDDLIIGSPIASREHADLEDQIGFYLNTLPLRLRFNGDMSYRQLLADVRQLTLDGYEHQLYPFDELVDKLQLRRDMSRSAMFDVMIILQNTENKLPTIIQELGELEVTAYENDMYVLSMFDLSFEFGEAEAGLKLDLSYNGDIYEHAVIEQMADHLEQLITAILAAPDQSIAQLDFLGSREKEQLQAFNHTTVAYPASETITDLFTAQAAATPHQTALLSDDRSFTYQELAQQSNQLAAYLRKQYAIQPGDRIGIKTGRDEGMILAILGALKSGGAYVPVDPAYPQERIDYILADSQCKVVLDAAELARFRQEAAQYPADNLVKVHQPEDLAYVIYTSGSTGAPKGVMITHANAAAFIHWSIDEFQEDVDVVFGVTSMCFDLSVFEIFYPLTTGKQLRLLPDALSVPQYLQTDQRILLNTVPGVVNALLKEQTDLSAVRVLNLAGEPIPANCVAALDYRHMTVRNLYGPTETTTYSTVYRITGNGPVLIGRPIANTRIHITGENGQLQPIGVPGEICISGAGVTNGYLHQPALTAEKFVADPFDAAKKMYRTGDLGYWLPDGNIALIGRKDNQVKIHGYRIETGEIENTLLKHPAITEAVVAVPVNREGDKELIAYFTARESITPVDIREWLGQQLPAFMVPRYYVQLEALPLLPNGKTDRKNLVLPADLAALSGVEYIAPRNEQEAAMVAIWQELLGKDKISVKDNFFELGGHSLKATRLASQIYKKMGVKVAIKDLLAKNTLEQLVTLVRQGIPTAYISIPEAGAQESYPLSSSQRRLWILSQFEEGNIAYNMSGVYVFGGKLDIPALEQAFHSLAIRHEILRTVFKTNEAGEVRQFIQEPEANGFSIHQVDLRQTPDQENALIELVKASQLQAFDLETGPLVRAELFRIADNKWVFNYVIHHILSDAWSMGILIQELFGYYNAHLRKEKLALPPLRIQYKDYAVWQQEQLAGNWLQTHEAYWLKQFAGELPVFELPGSNPRPPVKTYRSGKTTRFISKELIKGIKALNQQQGSTLFMALQSAIGILLHRYTQQEDLIIGSPIANREHADLEDQIGFYLNTLPLRLRMNGHMSYLELLAEVRQLSLDGYEHQRYPFDELVDKLQLKRDTSRSALFDVMVILQNAETNISAVKKQLGELEITGYENEGYHLSKFDLSFEFGETEAGLRLDLVYNGDIYEKTIITQLLNHFEQLLTAIVSAPEQPVGQLDFLSGNERESLLQTFNNTSVVYPTGETITDLFTAQAAATPHQTALLSDDRSLTYQELEQQSNQLAAYLRKQYAIQPGDLIGIKTGRHEGMVIAILGALKSGGAYVPIDPAYPQERIDYILADSQCKVVLDELELERFSREAAQYPADSLAKVHQPEDLAYVIYTSGSTGTPKGVMITHANAAAFIHWSIDEFQEVIDVVFGVTSISFDLSVFEIFYPLTTGKQLRLLTDALSVTQYLQTEQRILLNTVPSVVNALLKEQTDLSAVRVLNMAGEPIPAAVVSALNYEQMTVRNLYGPTETTTYSTVYRITGNGPVLIGHPIANTKIRITGENGQLQPIGVPGEICISGAGVTKGYLHQPALTTEKFVADPFEAGKKMYRTGDLGYWLPDGNIALIGRKDNQVKIHGYRIETGEVENTLRKHPAITGAVVVTHAQQEDGKELVAYFTGKQNLTATDIRAWLLQHLPAFMVPRYYVQLQTLPLLPNGKTDRKNLPLPEGLAVLAGVEYVAPRNPLEEKMVAVWEELLAKKKVGIKDNFFDLGGHSLKVIRLLARISKDYGVKINIQHIFTEPTVENLCAHLAFIIDQRDQKQQRDGFIEIDL</sequence>
<dbReference type="Gene3D" id="3.20.20.30">
    <property type="entry name" value="Luciferase-like domain"/>
    <property type="match status" value="1"/>
</dbReference>
<dbReference type="Gene3D" id="3.30.559.10">
    <property type="entry name" value="Chloramphenicol acetyltransferase-like domain"/>
    <property type="match status" value="3"/>
</dbReference>
<keyword evidence="2" id="KW-0596">Phosphopantetheine</keyword>
<dbReference type="Gene3D" id="3.40.50.12780">
    <property type="entry name" value="N-terminal domain of ligase-like"/>
    <property type="match status" value="3"/>
</dbReference>
<reference evidence="5 6" key="1">
    <citation type="submission" date="2022-10" db="EMBL/GenBank/DDBJ databases">
        <title>Chitinophaga nivalis PC15 sp. nov., isolated from Pyeongchang county, South Korea.</title>
        <authorList>
            <person name="Trinh H.N."/>
        </authorList>
    </citation>
    <scope>NUCLEOTIDE SEQUENCE [LARGE SCALE GENOMIC DNA]</scope>
    <source>
        <strain evidence="5 6">PC14</strain>
    </source>
</reference>
<dbReference type="InterPro" id="IPR006162">
    <property type="entry name" value="Ppantetheine_attach_site"/>
</dbReference>
<dbReference type="PANTHER" id="PTHR45527">
    <property type="entry name" value="NONRIBOSOMAL PEPTIDE SYNTHETASE"/>
    <property type="match status" value="1"/>
</dbReference>
<feature type="domain" description="Carrier" evidence="4">
    <location>
        <begin position="1425"/>
        <end position="1500"/>
    </location>
</feature>
<dbReference type="Pfam" id="PF00501">
    <property type="entry name" value="AMP-binding"/>
    <property type="match status" value="3"/>
</dbReference>
<protein>
    <submittedName>
        <fullName evidence="5">Amino acid adenylation domain-containing protein</fullName>
    </submittedName>
</protein>
<dbReference type="InterPro" id="IPR036661">
    <property type="entry name" value="Luciferase-like_sf"/>
</dbReference>
<comment type="caution">
    <text evidence="5">The sequence shown here is derived from an EMBL/GenBank/DDBJ whole genome shotgun (WGS) entry which is preliminary data.</text>
</comment>
<gene>
    <name evidence="5" type="ORF">OL497_08690</name>
</gene>
<dbReference type="InterPro" id="IPR036736">
    <property type="entry name" value="ACP-like_sf"/>
</dbReference>
<dbReference type="PROSITE" id="PS50075">
    <property type="entry name" value="CARRIER"/>
    <property type="match status" value="3"/>
</dbReference>
<dbReference type="Pfam" id="PF00668">
    <property type="entry name" value="Condensation"/>
    <property type="match status" value="3"/>
</dbReference>
<dbReference type="SUPFAM" id="SSF52777">
    <property type="entry name" value="CoA-dependent acyltransferases"/>
    <property type="match status" value="6"/>
</dbReference>
<dbReference type="NCBIfam" id="NF003417">
    <property type="entry name" value="PRK04813.1"/>
    <property type="match status" value="3"/>
</dbReference>
<dbReference type="InterPro" id="IPR024011">
    <property type="entry name" value="Biosynth_lucif-like_mOase_dom"/>
</dbReference>
<dbReference type="InterPro" id="IPR044894">
    <property type="entry name" value="TubC_N_sf"/>
</dbReference>
<evidence type="ECO:0000313" key="5">
    <source>
        <dbReference type="EMBL" id="MCW3483967.1"/>
    </source>
</evidence>
<keyword evidence="3" id="KW-0597">Phosphoprotein</keyword>
<dbReference type="NCBIfam" id="TIGR01733">
    <property type="entry name" value="AA-adenyl-dom"/>
    <property type="match status" value="3"/>
</dbReference>
<dbReference type="Pfam" id="PF00550">
    <property type="entry name" value="PP-binding"/>
    <property type="match status" value="3"/>
</dbReference>
<dbReference type="RefSeq" id="WP_264729486.1">
    <property type="nucleotide sequence ID" value="NZ_JAPDNR010000001.1"/>
</dbReference>
<dbReference type="InterPro" id="IPR000873">
    <property type="entry name" value="AMP-dep_synth/lig_dom"/>
</dbReference>
<dbReference type="PROSITE" id="PS00012">
    <property type="entry name" value="PHOSPHOPANTETHEINE"/>
    <property type="match status" value="3"/>
</dbReference>
<dbReference type="InterPro" id="IPR025110">
    <property type="entry name" value="AMP-bd_C"/>
</dbReference>
<dbReference type="Gene3D" id="1.10.10.1830">
    <property type="entry name" value="Non-ribosomal peptide synthase, adenylation domain"/>
    <property type="match status" value="1"/>
</dbReference>
<dbReference type="NCBIfam" id="TIGR04020">
    <property type="entry name" value="seco_metab_LLM"/>
    <property type="match status" value="1"/>
</dbReference>
<dbReference type="CDD" id="cd05930">
    <property type="entry name" value="A_NRPS"/>
    <property type="match status" value="3"/>
</dbReference>
<keyword evidence="6" id="KW-1185">Reference proteome</keyword>
<dbReference type="Gene3D" id="3.30.300.30">
    <property type="match status" value="3"/>
</dbReference>
<dbReference type="SUPFAM" id="SSF51679">
    <property type="entry name" value="Bacterial luciferase-like"/>
    <property type="match status" value="1"/>
</dbReference>
<dbReference type="InterPro" id="IPR020845">
    <property type="entry name" value="AMP-binding_CS"/>
</dbReference>
<comment type="cofactor">
    <cofactor evidence="1">
        <name>pantetheine 4'-phosphate</name>
        <dbReference type="ChEBI" id="CHEBI:47942"/>
    </cofactor>
</comment>
<dbReference type="Proteomes" id="UP001207742">
    <property type="component" value="Unassembled WGS sequence"/>
</dbReference>
<dbReference type="CDD" id="cd19531">
    <property type="entry name" value="LCL_NRPS-like"/>
    <property type="match status" value="3"/>
</dbReference>
<dbReference type="PANTHER" id="PTHR45527:SF1">
    <property type="entry name" value="FATTY ACID SYNTHASE"/>
    <property type="match status" value="1"/>
</dbReference>
<evidence type="ECO:0000313" key="6">
    <source>
        <dbReference type="Proteomes" id="UP001207742"/>
    </source>
</evidence>
<dbReference type="InterPro" id="IPR009081">
    <property type="entry name" value="PP-bd_ACP"/>
</dbReference>
<dbReference type="PROSITE" id="PS00455">
    <property type="entry name" value="AMP_BINDING"/>
    <property type="match status" value="3"/>
</dbReference>
<dbReference type="InterPro" id="IPR010071">
    <property type="entry name" value="AA_adenyl_dom"/>
</dbReference>
<evidence type="ECO:0000259" key="4">
    <source>
        <dbReference type="PROSITE" id="PS50075"/>
    </source>
</evidence>
<dbReference type="InterPro" id="IPR011251">
    <property type="entry name" value="Luciferase-like_dom"/>
</dbReference>
<evidence type="ECO:0000256" key="3">
    <source>
        <dbReference type="ARBA" id="ARBA00022553"/>
    </source>
</evidence>
<organism evidence="5 6">
    <name type="scientific">Chitinophaga nivalis</name>
    <dbReference type="NCBI Taxonomy" id="2991709"/>
    <lineage>
        <taxon>Bacteria</taxon>
        <taxon>Pseudomonadati</taxon>
        <taxon>Bacteroidota</taxon>
        <taxon>Chitinophagia</taxon>
        <taxon>Chitinophagales</taxon>
        <taxon>Chitinophagaceae</taxon>
        <taxon>Chitinophaga</taxon>
    </lineage>
</organism>
<dbReference type="SUPFAM" id="SSF47336">
    <property type="entry name" value="ACP-like"/>
    <property type="match status" value="3"/>
</dbReference>
<feature type="domain" description="Carrier" evidence="4">
    <location>
        <begin position="3499"/>
        <end position="3574"/>
    </location>
</feature>
<dbReference type="Gene3D" id="3.30.559.30">
    <property type="entry name" value="Nonribosomal peptide synthetase, condensation domain"/>
    <property type="match status" value="3"/>
</dbReference>
<name>A0ABT3IJ21_9BACT</name>
<dbReference type="Pfam" id="PF00296">
    <property type="entry name" value="Bac_luciferase"/>
    <property type="match status" value="1"/>
</dbReference>